<name>A0ABR1AII8_POLSC</name>
<comment type="caution">
    <text evidence="11">The sequence shown here is derived from an EMBL/GenBank/DDBJ whole genome shotgun (WGS) entry which is preliminary data.</text>
</comment>
<accession>A0ABR1AII8</accession>
<dbReference type="Pfam" id="PF12251">
    <property type="entry name" value="SNAPC3"/>
    <property type="match status" value="1"/>
</dbReference>
<evidence type="ECO:0000256" key="4">
    <source>
        <dbReference type="ARBA" id="ARBA00023015"/>
    </source>
</evidence>
<keyword evidence="6" id="KW-0804">Transcription</keyword>
<evidence type="ECO:0000256" key="9">
    <source>
        <dbReference type="ARBA" id="ARBA00025958"/>
    </source>
</evidence>
<dbReference type="PANTHER" id="PTHR13421:SF16">
    <property type="entry name" value="SNRNA-ACTIVATING PROTEIN COMPLEX SUBUNIT 3"/>
    <property type="match status" value="1"/>
</dbReference>
<evidence type="ECO:0000256" key="8">
    <source>
        <dbReference type="ARBA" id="ARBA00025193"/>
    </source>
</evidence>
<dbReference type="PANTHER" id="PTHR13421">
    <property type="entry name" value="SNRNA-ACTIVATING PROTEIN COMPLEX SUBUNIT 3"/>
    <property type="match status" value="1"/>
</dbReference>
<comment type="similarity">
    <text evidence="2">Belongs to the SNAPC3/SRD2 family.</text>
</comment>
<comment type="subunit">
    <text evidence="9">Part of the SNAPc complex composed of 5 subunits: SNAPC1, SNAPC2, SNAPC3, SNAPC4 and SNAPC5. SNAPC3 interacts with SNAPC1.</text>
</comment>
<evidence type="ECO:0000256" key="10">
    <source>
        <dbReference type="ARBA" id="ARBA00029606"/>
    </source>
</evidence>
<evidence type="ECO:0000313" key="12">
    <source>
        <dbReference type="Proteomes" id="UP001359485"/>
    </source>
</evidence>
<evidence type="ECO:0000256" key="7">
    <source>
        <dbReference type="ARBA" id="ARBA00023242"/>
    </source>
</evidence>
<gene>
    <name evidence="11" type="ORF">RUM44_006596</name>
</gene>
<evidence type="ECO:0000256" key="6">
    <source>
        <dbReference type="ARBA" id="ARBA00023163"/>
    </source>
</evidence>
<keyword evidence="7" id="KW-0539">Nucleus</keyword>
<organism evidence="11 12">
    <name type="scientific">Polyplax serrata</name>
    <name type="common">Common mouse louse</name>
    <dbReference type="NCBI Taxonomy" id="468196"/>
    <lineage>
        <taxon>Eukaryota</taxon>
        <taxon>Metazoa</taxon>
        <taxon>Ecdysozoa</taxon>
        <taxon>Arthropoda</taxon>
        <taxon>Hexapoda</taxon>
        <taxon>Insecta</taxon>
        <taxon>Pterygota</taxon>
        <taxon>Neoptera</taxon>
        <taxon>Paraneoptera</taxon>
        <taxon>Psocodea</taxon>
        <taxon>Troctomorpha</taxon>
        <taxon>Phthiraptera</taxon>
        <taxon>Anoplura</taxon>
        <taxon>Polyplacidae</taxon>
        <taxon>Polyplax</taxon>
    </lineage>
</organism>
<evidence type="ECO:0000256" key="2">
    <source>
        <dbReference type="ARBA" id="ARBA00010410"/>
    </source>
</evidence>
<sequence length="95" mass="11182">MKDLSKELRSWAAEKKLGEFETAEMHKTRIDSLKVRLGRPYVYLHQGNCEHIILFSDIRLLDSSDPNRFSLFPKIHCTGRLYGKHCMMCSDFYAR</sequence>
<keyword evidence="4" id="KW-0805">Transcription regulation</keyword>
<evidence type="ECO:0000256" key="3">
    <source>
        <dbReference type="ARBA" id="ARBA00013634"/>
    </source>
</evidence>
<keyword evidence="5" id="KW-0238">DNA-binding</keyword>
<evidence type="ECO:0000256" key="5">
    <source>
        <dbReference type="ARBA" id="ARBA00023125"/>
    </source>
</evidence>
<dbReference type="EMBL" id="JAWJWF010000048">
    <property type="protein sequence ID" value="KAK6620195.1"/>
    <property type="molecule type" value="Genomic_DNA"/>
</dbReference>
<reference evidence="11 12" key="1">
    <citation type="submission" date="2023-09" db="EMBL/GenBank/DDBJ databases">
        <title>Genomes of two closely related lineages of the louse Polyplax serrata with different host specificities.</title>
        <authorList>
            <person name="Martinu J."/>
            <person name="Tarabai H."/>
            <person name="Stefka J."/>
            <person name="Hypsa V."/>
        </authorList>
    </citation>
    <scope>NUCLEOTIDE SEQUENCE [LARGE SCALE GENOMIC DNA]</scope>
    <source>
        <strain evidence="11">98ZLc_SE</strain>
    </source>
</reference>
<dbReference type="Proteomes" id="UP001359485">
    <property type="component" value="Unassembled WGS sequence"/>
</dbReference>
<comment type="function">
    <text evidence="8">Part of the SNAPc complex required for the transcription of both RNA polymerase II and III small-nuclear RNA genes. Binds to the proximal sequence element (PSE), a non-TATA-box basal promoter element common to these 2 types of genes. Recruits TBP and BRF2 to the U6 snRNA TATA box.</text>
</comment>
<protein>
    <recommendedName>
        <fullName evidence="3">snRNA-activating protein complex subunit 3</fullName>
    </recommendedName>
    <alternativeName>
        <fullName evidence="10">Small nuclear RNA-activating complex polypeptide 3</fullName>
    </alternativeName>
</protein>
<evidence type="ECO:0000313" key="11">
    <source>
        <dbReference type="EMBL" id="KAK6620195.1"/>
    </source>
</evidence>
<comment type="subcellular location">
    <subcellularLocation>
        <location evidence="1">Nucleus</location>
    </subcellularLocation>
</comment>
<keyword evidence="12" id="KW-1185">Reference proteome</keyword>
<dbReference type="InterPro" id="IPR022042">
    <property type="entry name" value="snRNA-activating_su3"/>
</dbReference>
<proteinExistence type="inferred from homology"/>
<evidence type="ECO:0000256" key="1">
    <source>
        <dbReference type="ARBA" id="ARBA00004123"/>
    </source>
</evidence>